<dbReference type="InterPro" id="IPR013226">
    <property type="entry name" value="Pal1"/>
</dbReference>
<evidence type="ECO:0000313" key="3">
    <source>
        <dbReference type="Proteomes" id="UP001337655"/>
    </source>
</evidence>
<keyword evidence="3" id="KW-1185">Reference proteome</keyword>
<feature type="region of interest" description="Disordered" evidence="1">
    <location>
        <begin position="276"/>
        <end position="455"/>
    </location>
</feature>
<dbReference type="GeneID" id="89923923"/>
<name>A0AAV9PMF7_9PEZI</name>
<dbReference type="PANTHER" id="PTHR28307:SF2">
    <property type="entry name" value="PROTEIN PAL1"/>
    <property type="match status" value="1"/>
</dbReference>
<dbReference type="PANTHER" id="PTHR28307">
    <property type="entry name" value="PROTEIN PAL1"/>
    <property type="match status" value="1"/>
</dbReference>
<dbReference type="Pfam" id="PF08316">
    <property type="entry name" value="Pal1"/>
    <property type="match status" value="1"/>
</dbReference>
<comment type="caution">
    <text evidence="2">The sequence shown here is derived from an EMBL/GenBank/DDBJ whole genome shotgun (WGS) entry which is preliminary data.</text>
</comment>
<feature type="compositionally biased region" description="Basic residues" evidence="1">
    <location>
        <begin position="437"/>
        <end position="447"/>
    </location>
</feature>
<feature type="region of interest" description="Disordered" evidence="1">
    <location>
        <begin position="1"/>
        <end position="158"/>
    </location>
</feature>
<dbReference type="Proteomes" id="UP001337655">
    <property type="component" value="Unassembled WGS sequence"/>
</dbReference>
<organism evidence="2 3">
    <name type="scientific">Saxophila tyrrhenica</name>
    <dbReference type="NCBI Taxonomy" id="1690608"/>
    <lineage>
        <taxon>Eukaryota</taxon>
        <taxon>Fungi</taxon>
        <taxon>Dikarya</taxon>
        <taxon>Ascomycota</taxon>
        <taxon>Pezizomycotina</taxon>
        <taxon>Dothideomycetes</taxon>
        <taxon>Dothideomycetidae</taxon>
        <taxon>Mycosphaerellales</taxon>
        <taxon>Extremaceae</taxon>
        <taxon>Saxophila</taxon>
    </lineage>
</organism>
<sequence length="455" mass="51056">MSNNPFLDPADGARGGSKSQGKPNVPDDIFKDLSLLDKSASNDTPPTRLPPPRPGQPEQRRPIGPNDRRDRSTPRGPPRGPDSPNKRAPEHRRRASETSVMEKERMDRRERRREDADRPPRTESEERRRRERRKEREERYKREGRDKNGRRTKPGRNLDLIDKLDVTGIYGQGLFHHDGPFDACNPHRNAKRDRRAPMEAFPVGSANMAMGGSGPLNSRLDLDKFHGRGEEGFQDYGQTRKVAPAPQYVNPTDRIEQVHGDASYGLGTSTFLEGAPASKRALERRESEDQTTWQGEQMGGGLQRKKSLAQRFRGRGMSASQRRGPNGEVRSPDARYNDTTPDARIKAVSAGGPSHARYTKENEINPFDNEYDSAFDKKGTQIKIAEQERPTANMSRSRTPSSPKPYGLTRSVTADSAVRTSTEEEKPQGGGFLNRMKSLKGGRRARPERKESSTG</sequence>
<feature type="compositionally biased region" description="Polar residues" evidence="1">
    <location>
        <begin position="410"/>
        <end position="420"/>
    </location>
</feature>
<feature type="compositionally biased region" description="Basic and acidic residues" evidence="1">
    <location>
        <begin position="374"/>
        <end position="389"/>
    </location>
</feature>
<feature type="compositionally biased region" description="Basic and acidic residues" evidence="1">
    <location>
        <begin position="330"/>
        <end position="345"/>
    </location>
</feature>
<feature type="compositionally biased region" description="Polar residues" evidence="1">
    <location>
        <begin position="390"/>
        <end position="401"/>
    </location>
</feature>
<feature type="compositionally biased region" description="Basic and acidic residues" evidence="1">
    <location>
        <begin position="100"/>
        <end position="149"/>
    </location>
</feature>
<evidence type="ECO:0000256" key="1">
    <source>
        <dbReference type="SAM" id="MobiDB-lite"/>
    </source>
</evidence>
<protein>
    <submittedName>
        <fullName evidence="2">Uncharacterized protein</fullName>
    </submittedName>
</protein>
<dbReference type="RefSeq" id="XP_064662590.1">
    <property type="nucleotide sequence ID" value="XM_064799835.1"/>
</dbReference>
<evidence type="ECO:0000313" key="2">
    <source>
        <dbReference type="EMBL" id="KAK5173895.1"/>
    </source>
</evidence>
<gene>
    <name evidence="2" type="ORF">LTR77_002576</name>
</gene>
<dbReference type="GO" id="GO:0005737">
    <property type="term" value="C:cytoplasm"/>
    <property type="evidence" value="ECO:0007669"/>
    <property type="project" value="TreeGrafter"/>
</dbReference>
<feature type="compositionally biased region" description="Basic residues" evidence="1">
    <location>
        <begin position="303"/>
        <end position="314"/>
    </location>
</feature>
<dbReference type="EMBL" id="JAVRRT010000003">
    <property type="protein sequence ID" value="KAK5173895.1"/>
    <property type="molecule type" value="Genomic_DNA"/>
</dbReference>
<proteinExistence type="predicted"/>
<reference evidence="2 3" key="1">
    <citation type="submission" date="2023-08" db="EMBL/GenBank/DDBJ databases">
        <title>Black Yeasts Isolated from many extreme environments.</title>
        <authorList>
            <person name="Coleine C."/>
            <person name="Stajich J.E."/>
            <person name="Selbmann L."/>
        </authorList>
    </citation>
    <scope>NUCLEOTIDE SEQUENCE [LARGE SCALE GENOMIC DNA]</scope>
    <source>
        <strain evidence="2 3">CCFEE 5935</strain>
    </source>
</reference>
<feature type="compositionally biased region" description="Basic and acidic residues" evidence="1">
    <location>
        <begin position="58"/>
        <end position="73"/>
    </location>
</feature>
<dbReference type="AlphaFoldDB" id="A0AAV9PMF7"/>
<accession>A0AAV9PMF7</accession>